<reference evidence="2 3" key="1">
    <citation type="submission" date="2015-08" db="EMBL/GenBank/DDBJ databases">
        <title>Draft Genome Sequences of 11 Lactococcus lactis subspecies cremoris strains.</title>
        <authorList>
            <person name="Wels M."/>
            <person name="Backus L."/>
            <person name="Boekhorst J."/>
            <person name="Dijkstra A."/>
            <person name="Beerthuizen M."/>
            <person name="Siezen R."/>
            <person name="Bachmann H."/>
            <person name="Van Hijum S."/>
        </authorList>
    </citation>
    <scope>NUCLEOTIDE SEQUENCE [LARGE SCALE GENOMIC DNA]</scope>
    <source>
        <strain evidence="2 3">KW10</strain>
    </source>
</reference>
<dbReference type="PATRIC" id="fig|1359.32.peg.893"/>
<evidence type="ECO:0000256" key="1">
    <source>
        <dbReference type="SAM" id="Coils"/>
    </source>
</evidence>
<evidence type="ECO:0008006" key="4">
    <source>
        <dbReference type="Google" id="ProtNLM"/>
    </source>
</evidence>
<dbReference type="Pfam" id="PF09903">
    <property type="entry name" value="DUF2130"/>
    <property type="match status" value="1"/>
</dbReference>
<evidence type="ECO:0000313" key="2">
    <source>
        <dbReference type="EMBL" id="KZK04740.1"/>
    </source>
</evidence>
<dbReference type="RefSeq" id="WP_063282384.1">
    <property type="nucleotide sequence ID" value="NZ_LIYF01000046.1"/>
</dbReference>
<dbReference type="InterPro" id="IPR019219">
    <property type="entry name" value="DUF2130"/>
</dbReference>
<organism evidence="2 3">
    <name type="scientific">Lactococcus lactis subsp. cremoris</name>
    <name type="common">Streptococcus cremoris</name>
    <dbReference type="NCBI Taxonomy" id="1359"/>
    <lineage>
        <taxon>Bacteria</taxon>
        <taxon>Bacillati</taxon>
        <taxon>Bacillota</taxon>
        <taxon>Bacilli</taxon>
        <taxon>Lactobacillales</taxon>
        <taxon>Streptococcaceae</taxon>
        <taxon>Lactococcus</taxon>
    </lineage>
</organism>
<proteinExistence type="predicted"/>
<dbReference type="Proteomes" id="UP000076519">
    <property type="component" value="Unassembled WGS sequence"/>
</dbReference>
<gene>
    <name evidence="2" type="ORF">AB996_2226</name>
</gene>
<dbReference type="EMBL" id="LIYF01000046">
    <property type="protein sequence ID" value="KZK04740.1"/>
    <property type="molecule type" value="Genomic_DNA"/>
</dbReference>
<accession>A0A166IQ31</accession>
<feature type="coiled-coil region" evidence="1">
    <location>
        <begin position="60"/>
        <end position="116"/>
    </location>
</feature>
<dbReference type="AlphaFoldDB" id="A0A166IQ31"/>
<name>A0A166IQ31_LACLC</name>
<evidence type="ECO:0000313" key="3">
    <source>
        <dbReference type="Proteomes" id="UP000076519"/>
    </source>
</evidence>
<sequence>MSEKIICPHCSYEFELKGSGYQDILNQVRNKQFEKELHTQIELALKSEKLAIEKDNQKLISEKEEQIIQMKGEIKNLEIKKDKEILEKLANEKVKIQNLEAQLKSEKNSKNDALEIAKNTVMKPLEAKISHLNFELQGLQAKLDKSKSDFKVEKLEAVSIIEKERDNLRLTLSEKEKNFEVVLQQKDDEVKRITDYKLKQSTKAIGESLEKYCEANFNKIRATAFQTAYFEKDNEISKISKSKGDYIFRDFDENHLEYVSIMFEMKNEADETATKHKNSDFFKKLDKDRKEKNCEFAVLVSMLEKEDEYYNTGIVEVFGYPKMYVVRPQFFIQIISLIRNLSRNSLQYRQELEIIKNQNIDITNFETELDGFKENFSKTAKNFNGNLEKLDKNLEDSIMKLTNARDNLRKAMKNLGTAELKLDGINVKRLTKNNSTMQAKFEAIK</sequence>
<feature type="coiled-coil region" evidence="1">
    <location>
        <begin position="338"/>
        <end position="421"/>
    </location>
</feature>
<dbReference type="PIRSF" id="PIRSF005850">
    <property type="entry name" value="UCP005850"/>
    <property type="match status" value="1"/>
</dbReference>
<keyword evidence="1" id="KW-0175">Coiled coil</keyword>
<comment type="caution">
    <text evidence="2">The sequence shown here is derived from an EMBL/GenBank/DDBJ whole genome shotgun (WGS) entry which is preliminary data.</text>
</comment>
<protein>
    <recommendedName>
        <fullName evidence="4">DUF2130 domain-containing protein</fullName>
    </recommendedName>
</protein>